<evidence type="ECO:0000256" key="2">
    <source>
        <dbReference type="ARBA" id="ARBA00022692"/>
    </source>
</evidence>
<feature type="transmembrane region" description="Helical" evidence="5">
    <location>
        <begin position="202"/>
        <end position="222"/>
    </location>
</feature>
<reference evidence="8" key="1">
    <citation type="journal article" date="2019" name="Int. J. Syst. Evol. Microbiol.">
        <title>The Global Catalogue of Microorganisms (GCM) 10K type strain sequencing project: providing services to taxonomists for standard genome sequencing and annotation.</title>
        <authorList>
            <consortium name="The Broad Institute Genomics Platform"/>
            <consortium name="The Broad Institute Genome Sequencing Center for Infectious Disease"/>
            <person name="Wu L."/>
            <person name="Ma J."/>
        </authorList>
    </citation>
    <scope>NUCLEOTIDE SEQUENCE [LARGE SCALE GENOMIC DNA]</scope>
    <source>
        <strain evidence="8">JCM 9458</strain>
    </source>
</reference>
<feature type="transmembrane region" description="Helical" evidence="5">
    <location>
        <begin position="66"/>
        <end position="87"/>
    </location>
</feature>
<evidence type="ECO:0000313" key="8">
    <source>
        <dbReference type="Proteomes" id="UP001501676"/>
    </source>
</evidence>
<evidence type="ECO:0000256" key="4">
    <source>
        <dbReference type="ARBA" id="ARBA00023136"/>
    </source>
</evidence>
<keyword evidence="8" id="KW-1185">Reference proteome</keyword>
<evidence type="ECO:0000256" key="3">
    <source>
        <dbReference type="ARBA" id="ARBA00022989"/>
    </source>
</evidence>
<comment type="subcellular location">
    <subcellularLocation>
        <location evidence="1">Cell membrane</location>
        <topology evidence="1">Multi-pass membrane protein</topology>
    </subcellularLocation>
</comment>
<dbReference type="Proteomes" id="UP001501676">
    <property type="component" value="Unassembled WGS sequence"/>
</dbReference>
<dbReference type="SUPFAM" id="SSF103473">
    <property type="entry name" value="MFS general substrate transporter"/>
    <property type="match status" value="1"/>
</dbReference>
<feature type="transmembrane region" description="Helical" evidence="5">
    <location>
        <begin position="261"/>
        <end position="283"/>
    </location>
</feature>
<feature type="transmembrane region" description="Helical" evidence="5">
    <location>
        <begin position="126"/>
        <end position="145"/>
    </location>
</feature>
<comment type="caution">
    <text evidence="7">The sequence shown here is derived from an EMBL/GenBank/DDBJ whole genome shotgun (WGS) entry which is preliminary data.</text>
</comment>
<dbReference type="EMBL" id="BAAAYN010000044">
    <property type="protein sequence ID" value="GAA3394330.1"/>
    <property type="molecule type" value="Genomic_DNA"/>
</dbReference>
<sequence length="383" mass="36736">MAALWVAGAAGGLAQTLLGVAATLVAAEMAGNAGTAGFPQALQVLGAAGFAPVVSRWSSRTGRGIGLAIGATVGAAGGAVSVAAVALHSVPLLLLGSFLGGGGATAVALARYAAVEVGGHRGAGRAVSSVLAAVAVGAVVGPNLLAPTVHLDRLVGLPRFSTGFLLATVVFLVAGAVWAIGAPRGAIGPAPAGVRWAFGRSAFAVAVLGLANLVMVATMTMVPVQLHHIGGGLGSIGIVVGVHIAAMFAPAPISGWVVDRFGIGHGAAVACGTLLAATSLAALSAGSVWGLLVAVALLGFGWSAAVVTGSAALVRWARPEERPRLEAAGEVGMGVAAAVGGAASGLVVGVGGYATLATLGAACVAVGLVPLCLRLSTLVPADA</sequence>
<feature type="domain" description="Major facilitator superfamily (MFS) profile" evidence="6">
    <location>
        <begin position="197"/>
        <end position="383"/>
    </location>
</feature>
<dbReference type="Gene3D" id="1.20.1250.20">
    <property type="entry name" value="MFS general substrate transporter like domains"/>
    <property type="match status" value="1"/>
</dbReference>
<dbReference type="InterPro" id="IPR020846">
    <property type="entry name" value="MFS_dom"/>
</dbReference>
<feature type="transmembrane region" description="Helical" evidence="5">
    <location>
        <begin position="228"/>
        <end position="249"/>
    </location>
</feature>
<keyword evidence="3 5" id="KW-1133">Transmembrane helix</keyword>
<keyword evidence="4 5" id="KW-0472">Membrane</keyword>
<proteinExistence type="predicted"/>
<evidence type="ECO:0000259" key="6">
    <source>
        <dbReference type="PROSITE" id="PS50850"/>
    </source>
</evidence>
<keyword evidence="2 5" id="KW-0812">Transmembrane</keyword>
<evidence type="ECO:0000256" key="5">
    <source>
        <dbReference type="SAM" id="Phobius"/>
    </source>
</evidence>
<protein>
    <submittedName>
        <fullName evidence="7">MFS transporter</fullName>
    </submittedName>
</protein>
<feature type="transmembrane region" description="Helical" evidence="5">
    <location>
        <begin position="289"/>
        <end position="315"/>
    </location>
</feature>
<feature type="transmembrane region" description="Helical" evidence="5">
    <location>
        <begin position="93"/>
        <end position="114"/>
    </location>
</feature>
<feature type="transmembrane region" description="Helical" evidence="5">
    <location>
        <begin position="353"/>
        <end position="373"/>
    </location>
</feature>
<gene>
    <name evidence="7" type="ORF">GCM10020369_63330</name>
</gene>
<evidence type="ECO:0000313" key="7">
    <source>
        <dbReference type="EMBL" id="GAA3394330.1"/>
    </source>
</evidence>
<dbReference type="PROSITE" id="PS50850">
    <property type="entry name" value="MFS"/>
    <property type="match status" value="1"/>
</dbReference>
<feature type="transmembrane region" description="Helical" evidence="5">
    <location>
        <begin position="160"/>
        <end position="181"/>
    </location>
</feature>
<dbReference type="Pfam" id="PF07690">
    <property type="entry name" value="MFS_1"/>
    <property type="match status" value="1"/>
</dbReference>
<organism evidence="7 8">
    <name type="scientific">Cryptosporangium minutisporangium</name>
    <dbReference type="NCBI Taxonomy" id="113569"/>
    <lineage>
        <taxon>Bacteria</taxon>
        <taxon>Bacillati</taxon>
        <taxon>Actinomycetota</taxon>
        <taxon>Actinomycetes</taxon>
        <taxon>Cryptosporangiales</taxon>
        <taxon>Cryptosporangiaceae</taxon>
        <taxon>Cryptosporangium</taxon>
    </lineage>
</organism>
<accession>A0ABP6T7B9</accession>
<dbReference type="PANTHER" id="PTHR23534">
    <property type="entry name" value="MFS PERMEASE"/>
    <property type="match status" value="1"/>
</dbReference>
<dbReference type="InterPro" id="IPR036259">
    <property type="entry name" value="MFS_trans_sf"/>
</dbReference>
<feature type="transmembrane region" description="Helical" evidence="5">
    <location>
        <begin position="327"/>
        <end position="347"/>
    </location>
</feature>
<evidence type="ECO:0000256" key="1">
    <source>
        <dbReference type="ARBA" id="ARBA00004651"/>
    </source>
</evidence>
<dbReference type="PANTHER" id="PTHR23534:SF1">
    <property type="entry name" value="MAJOR FACILITATOR SUPERFAMILY PROTEIN"/>
    <property type="match status" value="1"/>
</dbReference>
<name>A0ABP6T7B9_9ACTN</name>
<dbReference type="InterPro" id="IPR011701">
    <property type="entry name" value="MFS"/>
</dbReference>